<evidence type="ECO:0000256" key="1">
    <source>
        <dbReference type="ARBA" id="ARBA00004170"/>
    </source>
</evidence>
<feature type="non-terminal residue" evidence="6">
    <location>
        <position position="1"/>
    </location>
</feature>
<dbReference type="EMBL" id="KV784355">
    <property type="protein sequence ID" value="OEU19295.1"/>
    <property type="molecule type" value="Genomic_DNA"/>
</dbReference>
<dbReference type="SUPFAM" id="SSF81585">
    <property type="entry name" value="PsbU/PolX domain-like"/>
    <property type="match status" value="1"/>
</dbReference>
<keyword evidence="3" id="KW-0793">Thylakoid</keyword>
<name>A0A1E7FMJ3_9STRA</name>
<dbReference type="Proteomes" id="UP000095751">
    <property type="component" value="Unassembled WGS sequence"/>
</dbReference>
<evidence type="ECO:0000256" key="2">
    <source>
        <dbReference type="ARBA" id="ARBA00010827"/>
    </source>
</evidence>
<comment type="subcellular location">
    <subcellularLocation>
        <location evidence="1">Membrane</location>
        <topology evidence="1">Peripheral membrane protein</topology>
    </subcellularLocation>
</comment>
<evidence type="ECO:0000313" key="6">
    <source>
        <dbReference type="EMBL" id="OEU19295.1"/>
    </source>
</evidence>
<dbReference type="Gene3D" id="1.10.150.320">
    <property type="entry name" value="Photosystem II 12 kDa extrinsic protein"/>
    <property type="match status" value="1"/>
</dbReference>
<protein>
    <recommendedName>
        <fullName evidence="5">Photosystem II 12 kDa extrinsic protein</fullName>
    </recommendedName>
</protein>
<feature type="non-terminal residue" evidence="6">
    <location>
        <position position="69"/>
    </location>
</feature>
<dbReference type="KEGG" id="fcy:FRACYDRAFT_164441"/>
<dbReference type="InParanoid" id="A0A1E7FMJ3"/>
<evidence type="ECO:0000256" key="5">
    <source>
        <dbReference type="ARBA" id="ARBA00043089"/>
    </source>
</evidence>
<dbReference type="Pfam" id="PF06514">
    <property type="entry name" value="PsbU"/>
    <property type="match status" value="1"/>
</dbReference>
<dbReference type="GO" id="GO:0009523">
    <property type="term" value="C:photosystem II"/>
    <property type="evidence" value="ECO:0007669"/>
    <property type="project" value="InterPro"/>
</dbReference>
<evidence type="ECO:0000313" key="7">
    <source>
        <dbReference type="Proteomes" id="UP000095751"/>
    </source>
</evidence>
<gene>
    <name evidence="6" type="ORF">FRACYDRAFT_164441</name>
</gene>
<proteinExistence type="inferred from homology"/>
<keyword evidence="4" id="KW-0472">Membrane</keyword>
<accession>A0A1E7FMJ3</accession>
<dbReference type="GO" id="GO:0042549">
    <property type="term" value="P:photosystem II stabilization"/>
    <property type="evidence" value="ECO:0007669"/>
    <property type="project" value="InterPro"/>
</dbReference>
<evidence type="ECO:0000256" key="3">
    <source>
        <dbReference type="ARBA" id="ARBA00023078"/>
    </source>
</evidence>
<dbReference type="InterPro" id="IPR010527">
    <property type="entry name" value="PSII_PsbU"/>
</dbReference>
<dbReference type="GO" id="GO:0019898">
    <property type="term" value="C:extrinsic component of membrane"/>
    <property type="evidence" value="ECO:0007669"/>
    <property type="project" value="InterPro"/>
</dbReference>
<sequence length="69" mass="7561">DKLDINNAPVADYMQLRGMYPTIGGKISNGGPYSSMKDVYKLQSLSKEEKSTVKKCEKFLTATPSTGLD</sequence>
<evidence type="ECO:0000256" key="4">
    <source>
        <dbReference type="ARBA" id="ARBA00023136"/>
    </source>
</evidence>
<dbReference type="AlphaFoldDB" id="A0A1E7FMJ3"/>
<organism evidence="6 7">
    <name type="scientific">Fragilariopsis cylindrus CCMP1102</name>
    <dbReference type="NCBI Taxonomy" id="635003"/>
    <lineage>
        <taxon>Eukaryota</taxon>
        <taxon>Sar</taxon>
        <taxon>Stramenopiles</taxon>
        <taxon>Ochrophyta</taxon>
        <taxon>Bacillariophyta</taxon>
        <taxon>Bacillariophyceae</taxon>
        <taxon>Bacillariophycidae</taxon>
        <taxon>Bacillariales</taxon>
        <taxon>Bacillariaceae</taxon>
        <taxon>Fragilariopsis</taxon>
    </lineage>
</organism>
<dbReference type="GO" id="GO:0015979">
    <property type="term" value="P:photosynthesis"/>
    <property type="evidence" value="ECO:0007669"/>
    <property type="project" value="InterPro"/>
</dbReference>
<keyword evidence="7" id="KW-1185">Reference proteome</keyword>
<reference evidence="6 7" key="1">
    <citation type="submission" date="2016-09" db="EMBL/GenBank/DDBJ databases">
        <title>Extensive genetic diversity and differential bi-allelic expression allows diatom success in the polar Southern Ocean.</title>
        <authorList>
            <consortium name="DOE Joint Genome Institute"/>
            <person name="Mock T."/>
            <person name="Otillar R.P."/>
            <person name="Strauss J."/>
            <person name="Dupont C."/>
            <person name="Frickenhaus S."/>
            <person name="Maumus F."/>
            <person name="Mcmullan M."/>
            <person name="Sanges R."/>
            <person name="Schmutz J."/>
            <person name="Toseland A."/>
            <person name="Valas R."/>
            <person name="Veluchamy A."/>
            <person name="Ward B.J."/>
            <person name="Allen A."/>
            <person name="Barry K."/>
            <person name="Falciatore A."/>
            <person name="Ferrante M."/>
            <person name="Fortunato A.E."/>
            <person name="Gloeckner G."/>
            <person name="Gruber A."/>
            <person name="Hipkin R."/>
            <person name="Janech M."/>
            <person name="Kroth P."/>
            <person name="Leese F."/>
            <person name="Lindquist E."/>
            <person name="Lyon B.R."/>
            <person name="Martin J."/>
            <person name="Mayer C."/>
            <person name="Parker M."/>
            <person name="Quesneville H."/>
            <person name="Raymond J."/>
            <person name="Uhlig C."/>
            <person name="Valentin K.U."/>
            <person name="Worden A.Z."/>
            <person name="Armbrust E.V."/>
            <person name="Bowler C."/>
            <person name="Green B."/>
            <person name="Moulton V."/>
            <person name="Van Oosterhout C."/>
            <person name="Grigoriev I."/>
        </authorList>
    </citation>
    <scope>NUCLEOTIDE SEQUENCE [LARGE SCALE GENOMIC DNA]</scope>
    <source>
        <strain evidence="6 7">CCMP1102</strain>
    </source>
</reference>
<comment type="similarity">
    <text evidence="2">Belongs to the PsbU family.</text>
</comment>